<reference evidence="2 3" key="1">
    <citation type="submission" date="2019-03" db="EMBL/GenBank/DDBJ databases">
        <title>First draft genome of Liparis tanakae, snailfish: a comprehensive survey of snailfish specific genes.</title>
        <authorList>
            <person name="Kim W."/>
            <person name="Song I."/>
            <person name="Jeong J.-H."/>
            <person name="Kim D."/>
            <person name="Kim S."/>
            <person name="Ryu S."/>
            <person name="Song J.Y."/>
            <person name="Lee S.K."/>
        </authorList>
    </citation>
    <scope>NUCLEOTIDE SEQUENCE [LARGE SCALE GENOMIC DNA]</scope>
    <source>
        <tissue evidence="2">Muscle</tissue>
    </source>
</reference>
<keyword evidence="3" id="KW-1185">Reference proteome</keyword>
<dbReference type="AlphaFoldDB" id="A0A4Z2I8P4"/>
<sequence>MDFPILNIHSTSGPLSIRHIEVLRQNRQIVFFSLTKDLNEKDQMFENRKQVLNTNNEALAKHLKMELEKNNPLEATESRVRMDQSQQTEVQLLHS</sequence>
<dbReference type="OrthoDB" id="8965140at2759"/>
<evidence type="ECO:0000256" key="1">
    <source>
        <dbReference type="SAM" id="MobiDB-lite"/>
    </source>
</evidence>
<evidence type="ECO:0000313" key="3">
    <source>
        <dbReference type="Proteomes" id="UP000314294"/>
    </source>
</evidence>
<proteinExistence type="predicted"/>
<dbReference type="EMBL" id="SRLO01000124">
    <property type="protein sequence ID" value="TNN73483.1"/>
    <property type="molecule type" value="Genomic_DNA"/>
</dbReference>
<organism evidence="2 3">
    <name type="scientific">Liparis tanakae</name>
    <name type="common">Tanaka's snailfish</name>
    <dbReference type="NCBI Taxonomy" id="230148"/>
    <lineage>
        <taxon>Eukaryota</taxon>
        <taxon>Metazoa</taxon>
        <taxon>Chordata</taxon>
        <taxon>Craniata</taxon>
        <taxon>Vertebrata</taxon>
        <taxon>Euteleostomi</taxon>
        <taxon>Actinopterygii</taxon>
        <taxon>Neopterygii</taxon>
        <taxon>Teleostei</taxon>
        <taxon>Neoteleostei</taxon>
        <taxon>Acanthomorphata</taxon>
        <taxon>Eupercaria</taxon>
        <taxon>Perciformes</taxon>
        <taxon>Cottioidei</taxon>
        <taxon>Cottales</taxon>
        <taxon>Liparidae</taxon>
        <taxon>Liparis</taxon>
    </lineage>
</organism>
<evidence type="ECO:0000313" key="2">
    <source>
        <dbReference type="EMBL" id="TNN73483.1"/>
    </source>
</evidence>
<comment type="caution">
    <text evidence="2">The sequence shown here is derived from an EMBL/GenBank/DDBJ whole genome shotgun (WGS) entry which is preliminary data.</text>
</comment>
<name>A0A4Z2I8P4_9TELE</name>
<feature type="region of interest" description="Disordered" evidence="1">
    <location>
        <begin position="73"/>
        <end position="95"/>
    </location>
</feature>
<protein>
    <submittedName>
        <fullName evidence="2">Uncharacterized protein</fullName>
    </submittedName>
</protein>
<feature type="compositionally biased region" description="Polar residues" evidence="1">
    <location>
        <begin position="83"/>
        <end position="95"/>
    </location>
</feature>
<accession>A0A4Z2I8P4</accession>
<dbReference type="Proteomes" id="UP000314294">
    <property type="component" value="Unassembled WGS sequence"/>
</dbReference>
<gene>
    <name evidence="2" type="ORF">EYF80_016273</name>
</gene>
<feature type="compositionally biased region" description="Basic and acidic residues" evidence="1">
    <location>
        <begin position="73"/>
        <end position="82"/>
    </location>
</feature>